<dbReference type="RefSeq" id="WP_345539938.1">
    <property type="nucleotide sequence ID" value="NZ_BAABGJ010000072.1"/>
</dbReference>
<keyword evidence="2" id="KW-1185">Reference proteome</keyword>
<dbReference type="SUPFAM" id="SSF46689">
    <property type="entry name" value="Homeodomain-like"/>
    <property type="match status" value="1"/>
</dbReference>
<protein>
    <recommendedName>
        <fullName evidence="3">Transposase</fullName>
    </recommendedName>
</protein>
<dbReference type="Proteomes" id="UP001500975">
    <property type="component" value="Unassembled WGS sequence"/>
</dbReference>
<evidence type="ECO:0000313" key="1">
    <source>
        <dbReference type="EMBL" id="GAA4350925.1"/>
    </source>
</evidence>
<dbReference type="Pfam" id="PF01527">
    <property type="entry name" value="HTH_Tnp_1"/>
    <property type="match status" value="1"/>
</dbReference>
<evidence type="ECO:0000313" key="2">
    <source>
        <dbReference type="Proteomes" id="UP001500975"/>
    </source>
</evidence>
<accession>A0ABP8I449</accession>
<proteinExistence type="predicted"/>
<comment type="caution">
    <text evidence="1">The sequence shown here is derived from an EMBL/GenBank/DDBJ whole genome shotgun (WGS) entry which is preliminary data.</text>
</comment>
<evidence type="ECO:0008006" key="3">
    <source>
        <dbReference type="Google" id="ProtNLM"/>
    </source>
</evidence>
<name>A0ABP8I449_9BURK</name>
<dbReference type="InterPro" id="IPR009057">
    <property type="entry name" value="Homeodomain-like_sf"/>
</dbReference>
<organism evidence="1 2">
    <name type="scientific">Variovorax defluvii</name>
    <dbReference type="NCBI Taxonomy" id="913761"/>
    <lineage>
        <taxon>Bacteria</taxon>
        <taxon>Pseudomonadati</taxon>
        <taxon>Pseudomonadota</taxon>
        <taxon>Betaproteobacteria</taxon>
        <taxon>Burkholderiales</taxon>
        <taxon>Comamonadaceae</taxon>
        <taxon>Variovorax</taxon>
    </lineage>
</organism>
<dbReference type="InterPro" id="IPR002514">
    <property type="entry name" value="Transposase_8"/>
</dbReference>
<reference evidence="2" key="1">
    <citation type="journal article" date="2019" name="Int. J. Syst. Evol. Microbiol.">
        <title>The Global Catalogue of Microorganisms (GCM) 10K type strain sequencing project: providing services to taxonomists for standard genome sequencing and annotation.</title>
        <authorList>
            <consortium name="The Broad Institute Genomics Platform"/>
            <consortium name="The Broad Institute Genome Sequencing Center for Infectious Disease"/>
            <person name="Wu L."/>
            <person name="Ma J."/>
        </authorList>
    </citation>
    <scope>NUCLEOTIDE SEQUENCE [LARGE SCALE GENOMIC DNA]</scope>
    <source>
        <strain evidence="2">JCM 17804</strain>
    </source>
</reference>
<dbReference type="EMBL" id="BAABGJ010000072">
    <property type="protein sequence ID" value="GAA4350925.1"/>
    <property type="molecule type" value="Genomic_DNA"/>
</dbReference>
<sequence>MHPNTSSRRVHSAEPKARILAECRQPGASVSGVAIAHGLNTNVVRKWLAGRGLKRIGAAAPAASGIAPTLQFVPVELPRSEPVITAPAPTPDIRIELQRGGLHMKLQCAASAGALYGAQLRALADALCAA</sequence>
<gene>
    <name evidence="1" type="ORF">GCM10023165_38700</name>
</gene>